<dbReference type="GO" id="GO:0033214">
    <property type="term" value="P:siderophore-iron import into cell"/>
    <property type="evidence" value="ECO:0007669"/>
    <property type="project" value="TreeGrafter"/>
</dbReference>
<dbReference type="InParanoid" id="A0A146G508"/>
<dbReference type="AlphaFoldDB" id="A0A146G508"/>
<dbReference type="GO" id="GO:0005886">
    <property type="term" value="C:plasma membrane"/>
    <property type="evidence" value="ECO:0007669"/>
    <property type="project" value="UniProtKB-SubCell"/>
</dbReference>
<feature type="transmembrane region" description="Helical" evidence="8">
    <location>
        <begin position="69"/>
        <end position="86"/>
    </location>
</feature>
<gene>
    <name evidence="9" type="ORF">TSACC_21257</name>
</gene>
<keyword evidence="4" id="KW-1003">Cell membrane</keyword>
<feature type="transmembrane region" description="Helical" evidence="8">
    <location>
        <begin position="160"/>
        <end position="186"/>
    </location>
</feature>
<dbReference type="GO" id="GO:0022857">
    <property type="term" value="F:transmembrane transporter activity"/>
    <property type="evidence" value="ECO:0007669"/>
    <property type="project" value="InterPro"/>
</dbReference>
<dbReference type="PANTHER" id="PTHR30472:SF25">
    <property type="entry name" value="ABC TRANSPORTER PERMEASE PROTEIN MJ0876-RELATED"/>
    <property type="match status" value="1"/>
</dbReference>
<comment type="caution">
    <text evidence="9">The sequence shown here is derived from an EMBL/GenBank/DDBJ whole genome shotgun (WGS) entry which is preliminary data.</text>
</comment>
<comment type="subcellular location">
    <subcellularLocation>
        <location evidence="1">Cell membrane</location>
        <topology evidence="1">Multi-pass membrane protein</topology>
    </subcellularLocation>
</comment>
<dbReference type="Gene3D" id="1.10.3470.10">
    <property type="entry name" value="ABC transporter involved in vitamin B12 uptake, BtuC"/>
    <property type="match status" value="1"/>
</dbReference>
<dbReference type="OrthoDB" id="9811721at2"/>
<dbReference type="RefSeq" id="WP_075078660.1">
    <property type="nucleotide sequence ID" value="NZ_BDCO01000002.1"/>
</dbReference>
<accession>A0A146G508</accession>
<keyword evidence="5 8" id="KW-0812">Transmembrane</keyword>
<keyword evidence="7 8" id="KW-0472">Membrane</keyword>
<feature type="transmembrane region" description="Helical" evidence="8">
    <location>
        <begin position="12"/>
        <end position="35"/>
    </location>
</feature>
<evidence type="ECO:0000256" key="8">
    <source>
        <dbReference type="SAM" id="Phobius"/>
    </source>
</evidence>
<comment type="similarity">
    <text evidence="2">Belongs to the binding-protein-dependent transport system permease family. FecCD subfamily.</text>
</comment>
<dbReference type="InterPro" id="IPR000522">
    <property type="entry name" value="ABC_transptr_permease_BtuC"/>
</dbReference>
<dbReference type="SUPFAM" id="SSF81345">
    <property type="entry name" value="ABC transporter involved in vitamin B12 uptake, BtuC"/>
    <property type="match status" value="1"/>
</dbReference>
<dbReference type="PANTHER" id="PTHR30472">
    <property type="entry name" value="FERRIC ENTEROBACTIN TRANSPORT SYSTEM PERMEASE PROTEIN"/>
    <property type="match status" value="1"/>
</dbReference>
<sequence length="350" mass="35681">MSSGIRRGRSLVVAALIVAAIGSVVIGLSLGAVRIPPGEILSILWGKLTGVATPGTQDAVLWHLRAPRVVLGLMVGAGLSVAGALMQGLFRNPLADPSLIGVSSGAALGAVFAIVLGGVLLPTLPFLHHAGFLPMAAFIGALGVTLFIQRVANTSGYTAVATLLLAGVAVNALVGAVIGFATFLATDAQLRTLSFWTLGSLGAADWTIVCIAMPFCLGLVALAPLFAGALNALSLGEAEAAHLGYAVERIKGLIIFLTAAGVGVCVAYTGIIGFVGLVVPHLVRLMIGPDHRWLIPGSALLGASLLVLADTAARIIVAPAEMPIGILTAAFGAPFFLGMLLRQRRKALWS</sequence>
<feature type="transmembrane region" description="Helical" evidence="8">
    <location>
        <begin position="253"/>
        <end position="279"/>
    </location>
</feature>
<name>A0A146G508_TERSA</name>
<keyword evidence="10" id="KW-1185">Reference proteome</keyword>
<evidence type="ECO:0000313" key="10">
    <source>
        <dbReference type="Proteomes" id="UP000076023"/>
    </source>
</evidence>
<evidence type="ECO:0000313" key="9">
    <source>
        <dbReference type="EMBL" id="GAT32855.1"/>
    </source>
</evidence>
<reference evidence="10" key="1">
    <citation type="journal article" date="2017" name="Genome Announc.">
        <title>Draft Genome Sequence of Terrimicrobium sacchariphilum NM-5T, a Facultative Anaerobic Soil Bacterium of the Class Spartobacteria.</title>
        <authorList>
            <person name="Qiu Y.L."/>
            <person name="Tourlousse D.M."/>
            <person name="Matsuura N."/>
            <person name="Ohashi A."/>
            <person name="Sekiguchi Y."/>
        </authorList>
    </citation>
    <scope>NUCLEOTIDE SEQUENCE [LARGE SCALE GENOMIC DNA]</scope>
    <source>
        <strain evidence="10">NM-5</strain>
    </source>
</reference>
<dbReference type="FunCoup" id="A0A146G508">
    <property type="interactions" value="240"/>
</dbReference>
<dbReference type="EMBL" id="BDCO01000002">
    <property type="protein sequence ID" value="GAT32855.1"/>
    <property type="molecule type" value="Genomic_DNA"/>
</dbReference>
<feature type="transmembrane region" description="Helical" evidence="8">
    <location>
        <begin position="299"/>
        <end position="317"/>
    </location>
</feature>
<evidence type="ECO:0000256" key="1">
    <source>
        <dbReference type="ARBA" id="ARBA00004651"/>
    </source>
</evidence>
<dbReference type="STRING" id="690879.TSACC_21257"/>
<feature type="transmembrane region" description="Helical" evidence="8">
    <location>
        <begin position="126"/>
        <end position="148"/>
    </location>
</feature>
<dbReference type="CDD" id="cd06550">
    <property type="entry name" value="TM_ABC_iron-siderophores_like"/>
    <property type="match status" value="1"/>
</dbReference>
<evidence type="ECO:0000256" key="6">
    <source>
        <dbReference type="ARBA" id="ARBA00022989"/>
    </source>
</evidence>
<evidence type="ECO:0000256" key="2">
    <source>
        <dbReference type="ARBA" id="ARBA00007935"/>
    </source>
</evidence>
<dbReference type="InterPro" id="IPR037294">
    <property type="entry name" value="ABC_BtuC-like"/>
</dbReference>
<dbReference type="FunFam" id="1.10.3470.10:FF:000001">
    <property type="entry name" value="Vitamin B12 ABC transporter permease BtuC"/>
    <property type="match status" value="1"/>
</dbReference>
<keyword evidence="3" id="KW-0813">Transport</keyword>
<organism evidence="9 10">
    <name type="scientific">Terrimicrobium sacchariphilum</name>
    <dbReference type="NCBI Taxonomy" id="690879"/>
    <lineage>
        <taxon>Bacteria</taxon>
        <taxon>Pseudomonadati</taxon>
        <taxon>Verrucomicrobiota</taxon>
        <taxon>Terrimicrobiia</taxon>
        <taxon>Terrimicrobiales</taxon>
        <taxon>Terrimicrobiaceae</taxon>
        <taxon>Terrimicrobium</taxon>
    </lineage>
</organism>
<dbReference type="Proteomes" id="UP000076023">
    <property type="component" value="Unassembled WGS sequence"/>
</dbReference>
<evidence type="ECO:0000256" key="5">
    <source>
        <dbReference type="ARBA" id="ARBA00022692"/>
    </source>
</evidence>
<evidence type="ECO:0000256" key="3">
    <source>
        <dbReference type="ARBA" id="ARBA00022448"/>
    </source>
</evidence>
<evidence type="ECO:0000256" key="7">
    <source>
        <dbReference type="ARBA" id="ARBA00023136"/>
    </source>
</evidence>
<evidence type="ECO:0000256" key="4">
    <source>
        <dbReference type="ARBA" id="ARBA00022475"/>
    </source>
</evidence>
<proteinExistence type="inferred from homology"/>
<dbReference type="Pfam" id="PF01032">
    <property type="entry name" value="FecCD"/>
    <property type="match status" value="1"/>
</dbReference>
<feature type="transmembrane region" description="Helical" evidence="8">
    <location>
        <begin position="206"/>
        <end position="233"/>
    </location>
</feature>
<feature type="transmembrane region" description="Helical" evidence="8">
    <location>
        <begin position="324"/>
        <end position="341"/>
    </location>
</feature>
<keyword evidence="6 8" id="KW-1133">Transmembrane helix</keyword>
<protein>
    <submittedName>
        <fullName evidence="9">Iron complex transport system permease protein</fullName>
    </submittedName>
</protein>
<feature type="transmembrane region" description="Helical" evidence="8">
    <location>
        <begin position="98"/>
        <end position="120"/>
    </location>
</feature>